<dbReference type="AlphaFoldDB" id="A0AA88R6S0"/>
<keyword evidence="4" id="KW-1185">Reference proteome</keyword>
<gene>
    <name evidence="3" type="ORF">RJ640_005090</name>
</gene>
<accession>A0AA88R6S0</accession>
<dbReference type="InterPro" id="IPR050452">
    <property type="entry name" value="Metacaspase"/>
</dbReference>
<protein>
    <recommendedName>
        <fullName evidence="2">Peptidase C14 caspase domain-containing protein</fullName>
    </recommendedName>
</protein>
<evidence type="ECO:0000313" key="4">
    <source>
        <dbReference type="Proteomes" id="UP001187471"/>
    </source>
</evidence>
<evidence type="ECO:0000256" key="1">
    <source>
        <dbReference type="ARBA" id="ARBA00009005"/>
    </source>
</evidence>
<dbReference type="Gene3D" id="3.40.50.12660">
    <property type="match status" value="2"/>
</dbReference>
<dbReference type="Pfam" id="PF00656">
    <property type="entry name" value="Peptidase_C14"/>
    <property type="match status" value="1"/>
</dbReference>
<dbReference type="GO" id="GO:0005737">
    <property type="term" value="C:cytoplasm"/>
    <property type="evidence" value="ECO:0007669"/>
    <property type="project" value="TreeGrafter"/>
</dbReference>
<sequence>MGKKAVLIGCNYPGTKAELKGCINDVRRMYRCLVDRYGFSEHDITLLIDTDPSHTEPTGLNVRAALSDLIRSAQPGDSLFVHYSGHGTRLPAETGEDDDTGYDECIVPSDMNLITDDDFRELVDQVPKGCRITIVSDSCHSGGLIDEAKEQIGESTRPAAAAADEGQRSGFGFRNLLHRKVDDALESRGIHLPSGLRHHQRDEEEAQFELGGGDQSYGKSRSLPLSTLIDILKQKTGKDDIDVGKLRPALFDIFGDDASPKVKKFMKVIMDKLQHQGDGEAGGGGFLGMVGSLAQEFLKQKLSENDEDYAKPALKTKVGSKQEVYAGASKRALPDNGILISGCQTDQTSADASPSGKSAEAYGALSNAIQSIIAESDGTVTNQELVLKAREMLKRQGYAQQPGLYCSDHHVDAPFVC</sequence>
<dbReference type="FunFam" id="3.40.50.12660:FF:000007">
    <property type="entry name" value="Metacaspase-4"/>
    <property type="match status" value="1"/>
</dbReference>
<dbReference type="PANTHER" id="PTHR48104">
    <property type="entry name" value="METACASPASE-4"/>
    <property type="match status" value="1"/>
</dbReference>
<dbReference type="InterPro" id="IPR011600">
    <property type="entry name" value="Pept_C14_caspase"/>
</dbReference>
<feature type="domain" description="Peptidase C14 caspase" evidence="2">
    <location>
        <begin position="3"/>
        <end position="407"/>
    </location>
</feature>
<evidence type="ECO:0000313" key="3">
    <source>
        <dbReference type="EMBL" id="KAK2983764.1"/>
    </source>
</evidence>
<dbReference type="Proteomes" id="UP001187471">
    <property type="component" value="Unassembled WGS sequence"/>
</dbReference>
<evidence type="ECO:0000259" key="2">
    <source>
        <dbReference type="Pfam" id="PF00656"/>
    </source>
</evidence>
<organism evidence="3 4">
    <name type="scientific">Escallonia rubra</name>
    <dbReference type="NCBI Taxonomy" id="112253"/>
    <lineage>
        <taxon>Eukaryota</taxon>
        <taxon>Viridiplantae</taxon>
        <taxon>Streptophyta</taxon>
        <taxon>Embryophyta</taxon>
        <taxon>Tracheophyta</taxon>
        <taxon>Spermatophyta</taxon>
        <taxon>Magnoliopsida</taxon>
        <taxon>eudicotyledons</taxon>
        <taxon>Gunneridae</taxon>
        <taxon>Pentapetalae</taxon>
        <taxon>asterids</taxon>
        <taxon>campanulids</taxon>
        <taxon>Escalloniales</taxon>
        <taxon>Escalloniaceae</taxon>
        <taxon>Escallonia</taxon>
    </lineage>
</organism>
<dbReference type="GO" id="GO:0004197">
    <property type="term" value="F:cysteine-type endopeptidase activity"/>
    <property type="evidence" value="ECO:0007669"/>
    <property type="project" value="InterPro"/>
</dbReference>
<reference evidence="3" key="1">
    <citation type="submission" date="2022-12" db="EMBL/GenBank/DDBJ databases">
        <title>Draft genome assemblies for two species of Escallonia (Escalloniales).</title>
        <authorList>
            <person name="Chanderbali A."/>
            <person name="Dervinis C."/>
            <person name="Anghel I."/>
            <person name="Soltis D."/>
            <person name="Soltis P."/>
            <person name="Zapata F."/>
        </authorList>
    </citation>
    <scope>NUCLEOTIDE SEQUENCE</scope>
    <source>
        <strain evidence="3">UCBG92.1500</strain>
        <tissue evidence="3">Leaf</tissue>
    </source>
</reference>
<dbReference type="GO" id="GO:0006508">
    <property type="term" value="P:proteolysis"/>
    <property type="evidence" value="ECO:0007669"/>
    <property type="project" value="InterPro"/>
</dbReference>
<name>A0AA88R6S0_9ASTE</name>
<proteinExistence type="inferred from homology"/>
<dbReference type="EMBL" id="JAVXUO010001301">
    <property type="protein sequence ID" value="KAK2983764.1"/>
    <property type="molecule type" value="Genomic_DNA"/>
</dbReference>
<dbReference type="PANTHER" id="PTHR48104:SF30">
    <property type="entry name" value="METACASPASE-1"/>
    <property type="match status" value="1"/>
</dbReference>
<comment type="caution">
    <text evidence="3">The sequence shown here is derived from an EMBL/GenBank/DDBJ whole genome shotgun (WGS) entry which is preliminary data.</text>
</comment>
<comment type="similarity">
    <text evidence="1">Belongs to the peptidase C14B family.</text>
</comment>